<dbReference type="PANTHER" id="PTHR21027:SF1">
    <property type="entry name" value="TRNA-SPLICING ENDONUCLEASE SUBUNIT SEN54"/>
    <property type="match status" value="1"/>
</dbReference>
<accession>A0A915DB63</accession>
<dbReference type="PANTHER" id="PTHR21027">
    <property type="entry name" value="TRNA-SPLICING ENDONUCLEASE SUBUNIT SEN54"/>
    <property type="match status" value="1"/>
</dbReference>
<dbReference type="Pfam" id="PF12928">
    <property type="entry name" value="tRNA_int_end_N2"/>
    <property type="match status" value="1"/>
</dbReference>
<reference evidence="5" key="1">
    <citation type="submission" date="2022-11" db="UniProtKB">
        <authorList>
            <consortium name="WormBaseParasite"/>
        </authorList>
    </citation>
    <scope>IDENTIFICATION</scope>
</reference>
<dbReference type="InterPro" id="IPR024336">
    <property type="entry name" value="tRNA_splic_suSen54_N"/>
</dbReference>
<dbReference type="GO" id="GO:0000379">
    <property type="term" value="P:tRNA-type intron splice site recognition and cleavage"/>
    <property type="evidence" value="ECO:0007669"/>
    <property type="project" value="TreeGrafter"/>
</dbReference>
<name>A0A915DB63_9BILA</name>
<proteinExistence type="inferred from homology"/>
<comment type="similarity">
    <text evidence="1">Belongs to the SEN54 family.</text>
</comment>
<evidence type="ECO:0000259" key="3">
    <source>
        <dbReference type="Pfam" id="PF12928"/>
    </source>
</evidence>
<keyword evidence="4" id="KW-1185">Reference proteome</keyword>
<dbReference type="InterPro" id="IPR024337">
    <property type="entry name" value="tRNA_splic_suSen54"/>
</dbReference>
<evidence type="ECO:0000313" key="4">
    <source>
        <dbReference type="Proteomes" id="UP000887574"/>
    </source>
</evidence>
<dbReference type="WBParaSite" id="jg18062">
    <property type="protein sequence ID" value="jg18062"/>
    <property type="gene ID" value="jg18062"/>
</dbReference>
<dbReference type="GO" id="GO:0000214">
    <property type="term" value="C:tRNA-intron endonuclease complex"/>
    <property type="evidence" value="ECO:0007669"/>
    <property type="project" value="TreeGrafter"/>
</dbReference>
<evidence type="ECO:0000256" key="2">
    <source>
        <dbReference type="ARBA" id="ARBA00022694"/>
    </source>
</evidence>
<protein>
    <submittedName>
        <fullName evidence="5">tRNA-splicing endonuclease subunit Sen54 N-terminal domain-containing protein</fullName>
    </submittedName>
</protein>
<keyword evidence="2" id="KW-0819">tRNA processing</keyword>
<organism evidence="4 5">
    <name type="scientific">Ditylenchus dipsaci</name>
    <dbReference type="NCBI Taxonomy" id="166011"/>
    <lineage>
        <taxon>Eukaryota</taxon>
        <taxon>Metazoa</taxon>
        <taxon>Ecdysozoa</taxon>
        <taxon>Nematoda</taxon>
        <taxon>Chromadorea</taxon>
        <taxon>Rhabditida</taxon>
        <taxon>Tylenchina</taxon>
        <taxon>Tylenchomorpha</taxon>
        <taxon>Sphaerularioidea</taxon>
        <taxon>Anguinidae</taxon>
        <taxon>Anguininae</taxon>
        <taxon>Ditylenchus</taxon>
    </lineage>
</organism>
<sequence>MIVLEYLPEEKSFRAVQQKTKQLSKMGHVRKDGRQYLCIEEALYLVESGLAVVSLEKKRLAVAQLYHILESANISRLKYAAYSEMVQAGYVLKRSAAGSSYDYGVYNCMDSYSPMNYRLLVSNGELNTLPSTKELKKIAEEQLDTPLLIASGDSTNIRISKFTVLSEENLKMWND</sequence>
<evidence type="ECO:0000256" key="1">
    <source>
        <dbReference type="ARBA" id="ARBA00005736"/>
    </source>
</evidence>
<feature type="domain" description="tRNA-splicing endonuclease subunit Sen54 N-terminal" evidence="3">
    <location>
        <begin position="3"/>
        <end position="49"/>
    </location>
</feature>
<dbReference type="Proteomes" id="UP000887574">
    <property type="component" value="Unplaced"/>
</dbReference>
<dbReference type="Gene3D" id="3.40.1350.150">
    <property type="match status" value="1"/>
</dbReference>
<dbReference type="AlphaFoldDB" id="A0A915DB63"/>
<evidence type="ECO:0000313" key="5">
    <source>
        <dbReference type="WBParaSite" id="jg18062"/>
    </source>
</evidence>